<reference evidence="3 4" key="1">
    <citation type="submission" date="2023-10" db="EMBL/GenBank/DDBJ databases">
        <title>Y20.</title>
        <authorList>
            <person name="Zhang G."/>
            <person name="Ding Y."/>
        </authorList>
    </citation>
    <scope>NUCLEOTIDE SEQUENCE [LARGE SCALE GENOMIC DNA]</scope>
    <source>
        <strain evidence="3 4">Y20</strain>
    </source>
</reference>
<dbReference type="Proteomes" id="UP001329313">
    <property type="component" value="Chromosome"/>
</dbReference>
<gene>
    <name evidence="3" type="ORF">RYJ27_06240</name>
</gene>
<organism evidence="3 4">
    <name type="scientific">Microbacterium limosum</name>
    <dbReference type="NCBI Taxonomy" id="3079935"/>
    <lineage>
        <taxon>Bacteria</taxon>
        <taxon>Bacillati</taxon>
        <taxon>Actinomycetota</taxon>
        <taxon>Actinomycetes</taxon>
        <taxon>Micrococcales</taxon>
        <taxon>Microbacteriaceae</taxon>
        <taxon>Microbacterium</taxon>
    </lineage>
</organism>
<dbReference type="AlphaFoldDB" id="A0AAU0MLA9"/>
<keyword evidence="3" id="KW-0378">Hydrolase</keyword>
<keyword evidence="2" id="KW-1277">Toxin-antitoxin system</keyword>
<keyword evidence="4" id="KW-1185">Reference proteome</keyword>
<name>A0AAU0MLA9_9MICO</name>
<dbReference type="EC" id="3.1.-.-" evidence="3"/>
<evidence type="ECO:0000256" key="2">
    <source>
        <dbReference type="ARBA" id="ARBA00022649"/>
    </source>
</evidence>
<protein>
    <submittedName>
        <fullName evidence="3">Type II toxin-antitoxin system PemK/MazF family toxin</fullName>
        <ecNumber evidence="3">3.1.-.-</ecNumber>
    </submittedName>
</protein>
<dbReference type="SUPFAM" id="SSF50118">
    <property type="entry name" value="Cell growth inhibitor/plasmid maintenance toxic component"/>
    <property type="match status" value="1"/>
</dbReference>
<dbReference type="InterPro" id="IPR003477">
    <property type="entry name" value="PemK-like"/>
</dbReference>
<sequence>MRGPRGILRSLLGALTRSGRIADPVRQPDAGSRADAMQTREIAPPAASALKISYAPDRDGDPDGGEIVWTWVPYVEQDGRGKDRPVLVLGPAPGGRVYAVKLTSKPREGDADAVALGAGPWDARGRPSWVDIDQVYVVHPAGMRREAAALDRERFARVAEILRRRYGWRSDVS</sequence>
<dbReference type="Pfam" id="PF02452">
    <property type="entry name" value="PemK_toxin"/>
    <property type="match status" value="1"/>
</dbReference>
<dbReference type="EMBL" id="CP137080">
    <property type="protein sequence ID" value="WOQ70783.1"/>
    <property type="molecule type" value="Genomic_DNA"/>
</dbReference>
<evidence type="ECO:0000256" key="1">
    <source>
        <dbReference type="ARBA" id="ARBA00007521"/>
    </source>
</evidence>
<evidence type="ECO:0000313" key="4">
    <source>
        <dbReference type="Proteomes" id="UP001329313"/>
    </source>
</evidence>
<dbReference type="GO" id="GO:0016787">
    <property type="term" value="F:hydrolase activity"/>
    <property type="evidence" value="ECO:0007669"/>
    <property type="project" value="UniProtKB-KW"/>
</dbReference>
<dbReference type="InterPro" id="IPR011067">
    <property type="entry name" value="Plasmid_toxin/cell-grow_inhib"/>
</dbReference>
<dbReference type="Gene3D" id="2.30.30.110">
    <property type="match status" value="1"/>
</dbReference>
<comment type="similarity">
    <text evidence="1">Belongs to the PemK/MazF family.</text>
</comment>
<proteinExistence type="inferred from homology"/>
<dbReference type="KEGG" id="mliy:RYJ27_06240"/>
<accession>A0AAU0MLA9</accession>
<evidence type="ECO:0000313" key="3">
    <source>
        <dbReference type="EMBL" id="WOQ70783.1"/>
    </source>
</evidence>
<dbReference type="RefSeq" id="WP_330171851.1">
    <property type="nucleotide sequence ID" value="NZ_CP137080.1"/>
</dbReference>
<dbReference type="GO" id="GO:0003677">
    <property type="term" value="F:DNA binding"/>
    <property type="evidence" value="ECO:0007669"/>
    <property type="project" value="InterPro"/>
</dbReference>